<evidence type="ECO:0000313" key="1">
    <source>
        <dbReference type="EMBL" id="KAJ8002009.1"/>
    </source>
</evidence>
<dbReference type="Proteomes" id="UP001157502">
    <property type="component" value="Chromosome 14"/>
</dbReference>
<protein>
    <submittedName>
        <fullName evidence="1">Uncharacterized protein</fullName>
    </submittedName>
</protein>
<dbReference type="EMBL" id="CM055741">
    <property type="protein sequence ID" value="KAJ8002009.1"/>
    <property type="molecule type" value="Genomic_DNA"/>
</dbReference>
<comment type="caution">
    <text evidence="1">The sequence shown here is derived from an EMBL/GenBank/DDBJ whole genome shotgun (WGS) entry which is preliminary data.</text>
</comment>
<organism evidence="1 2">
    <name type="scientific">Dallia pectoralis</name>
    <name type="common">Alaska blackfish</name>
    <dbReference type="NCBI Taxonomy" id="75939"/>
    <lineage>
        <taxon>Eukaryota</taxon>
        <taxon>Metazoa</taxon>
        <taxon>Chordata</taxon>
        <taxon>Craniata</taxon>
        <taxon>Vertebrata</taxon>
        <taxon>Euteleostomi</taxon>
        <taxon>Actinopterygii</taxon>
        <taxon>Neopterygii</taxon>
        <taxon>Teleostei</taxon>
        <taxon>Protacanthopterygii</taxon>
        <taxon>Esociformes</taxon>
        <taxon>Umbridae</taxon>
        <taxon>Dallia</taxon>
    </lineage>
</organism>
<keyword evidence="2" id="KW-1185">Reference proteome</keyword>
<sequence>MISKATKLDSHYVAAVMDRYGSGWLCLDDKCVQRTDVATVLKRERLTLPTSCSRCVGPSDAEVEEHSRHSKLCIKS</sequence>
<gene>
    <name evidence="1" type="ORF">DPEC_G00175340</name>
</gene>
<evidence type="ECO:0000313" key="2">
    <source>
        <dbReference type="Proteomes" id="UP001157502"/>
    </source>
</evidence>
<accession>A0ACC2GE62</accession>
<name>A0ACC2GE62_DALPE</name>
<reference evidence="1" key="1">
    <citation type="submission" date="2021-05" db="EMBL/GenBank/DDBJ databases">
        <authorList>
            <person name="Pan Q."/>
            <person name="Jouanno E."/>
            <person name="Zahm M."/>
            <person name="Klopp C."/>
            <person name="Cabau C."/>
            <person name="Louis A."/>
            <person name="Berthelot C."/>
            <person name="Parey E."/>
            <person name="Roest Crollius H."/>
            <person name="Montfort J."/>
            <person name="Robinson-Rechavi M."/>
            <person name="Bouchez O."/>
            <person name="Lampietro C."/>
            <person name="Lopez Roques C."/>
            <person name="Donnadieu C."/>
            <person name="Postlethwait J."/>
            <person name="Bobe J."/>
            <person name="Dillon D."/>
            <person name="Chandos A."/>
            <person name="von Hippel F."/>
            <person name="Guiguen Y."/>
        </authorList>
    </citation>
    <scope>NUCLEOTIDE SEQUENCE</scope>
    <source>
        <strain evidence="1">YG-Jan2019</strain>
    </source>
</reference>
<proteinExistence type="predicted"/>